<keyword evidence="2" id="KW-0614">Plasmid</keyword>
<keyword evidence="1" id="KW-0812">Transmembrane</keyword>
<geneLocation type="plasmid" evidence="2 3">
    <name>pPECL-8</name>
</geneLocation>
<gene>
    <name evidence="2" type="ordered locus">PECL_1960</name>
</gene>
<keyword evidence="1" id="KW-0472">Membrane</keyword>
<keyword evidence="3" id="KW-1185">Reference proteome</keyword>
<dbReference type="Proteomes" id="UP000005444">
    <property type="component" value="Plasmid pPECL-8"/>
</dbReference>
<dbReference type="EMBL" id="CP003145">
    <property type="protein sequence ID" value="AEV96198.1"/>
    <property type="molecule type" value="Genomic_DNA"/>
</dbReference>
<proteinExistence type="predicted"/>
<feature type="transmembrane region" description="Helical" evidence="1">
    <location>
        <begin position="14"/>
        <end position="34"/>
    </location>
</feature>
<organism evidence="2 3">
    <name type="scientific">Pediococcus claussenii (strain ATCC BAA-344 / DSM 14800 / JCM 18046 / KCTC 3811 / LMG 21948 / P06)</name>
    <dbReference type="NCBI Taxonomy" id="701521"/>
    <lineage>
        <taxon>Bacteria</taxon>
        <taxon>Bacillati</taxon>
        <taxon>Bacillota</taxon>
        <taxon>Bacilli</taxon>
        <taxon>Lactobacillales</taxon>
        <taxon>Lactobacillaceae</taxon>
        <taxon>Pediococcus</taxon>
    </lineage>
</organism>
<dbReference type="HOGENOM" id="CLU_2990988_0_0_9"/>
<dbReference type="KEGG" id="pce:PECL_1960"/>
<name>G8PFG5_PEDCP</name>
<evidence type="ECO:0000313" key="3">
    <source>
        <dbReference type="Proteomes" id="UP000005444"/>
    </source>
</evidence>
<reference evidence="2 3" key="1">
    <citation type="journal article" date="2012" name="J. Bacteriol.">
        <title>Complete Genome Sequence of the Beer Spoilage Organism Pediococcus claussenii ATCC BAA-344T.</title>
        <authorList>
            <person name="Pittet V."/>
            <person name="Abegunde T."/>
            <person name="Marfleet T."/>
            <person name="Haakensen M."/>
            <person name="Morrow K."/>
            <person name="Jayaprakash T."/>
            <person name="Schroeder K."/>
            <person name="Trost B."/>
            <person name="Byrns S."/>
            <person name="Bergsveinson J."/>
            <person name="Kusalik A."/>
            <person name="Ziola B."/>
        </authorList>
    </citation>
    <scope>NUCLEOTIDE SEQUENCE [LARGE SCALE GENOMIC DNA]</scope>
    <source>
        <strain evidence="3">ATCC BAA-344 / DSM 14800 / JCM 18046 / KCTC 3811 / P06</strain>
    </source>
</reference>
<accession>G8PFG5</accession>
<evidence type="ECO:0000313" key="2">
    <source>
        <dbReference type="EMBL" id="AEV96198.1"/>
    </source>
</evidence>
<protein>
    <submittedName>
        <fullName evidence="2">Uncharacterized protein</fullName>
    </submittedName>
</protein>
<dbReference type="AlphaFoldDB" id="G8PFG5"/>
<evidence type="ECO:0000256" key="1">
    <source>
        <dbReference type="SAM" id="Phobius"/>
    </source>
</evidence>
<sequence length="57" mass="6559">MGSPVHSGLPFFCLHYSMTIMDFRLFLISFLPVFREHMFALYATIQVKANGSDLNVF</sequence>
<keyword evidence="1" id="KW-1133">Transmembrane helix</keyword>